<keyword evidence="2" id="KW-0129">CBS domain</keyword>
<dbReference type="InterPro" id="IPR000644">
    <property type="entry name" value="CBS_dom"/>
</dbReference>
<evidence type="ECO:0000256" key="2">
    <source>
        <dbReference type="PROSITE-ProRule" id="PRU00703"/>
    </source>
</evidence>
<dbReference type="PANTHER" id="PTHR48108">
    <property type="entry name" value="CBS DOMAIN-CONTAINING PROTEIN CBSX2, CHLOROPLASTIC"/>
    <property type="match status" value="1"/>
</dbReference>
<dbReference type="InterPro" id="IPR046342">
    <property type="entry name" value="CBS_dom_sf"/>
</dbReference>
<proteinExistence type="predicted"/>
<evidence type="ECO:0000313" key="4">
    <source>
        <dbReference type="EMBL" id="HFK95756.1"/>
    </source>
</evidence>
<dbReference type="CDD" id="cd02205">
    <property type="entry name" value="CBS_pair_SF"/>
    <property type="match status" value="1"/>
</dbReference>
<dbReference type="EMBL" id="DSTK01000004">
    <property type="protein sequence ID" value="HFK95756.1"/>
    <property type="molecule type" value="Genomic_DNA"/>
</dbReference>
<dbReference type="SUPFAM" id="SSF54631">
    <property type="entry name" value="CBS-domain pair"/>
    <property type="match status" value="2"/>
</dbReference>
<name>A0A832A0U1_9BACT</name>
<dbReference type="AlphaFoldDB" id="A0A832A0U1"/>
<evidence type="ECO:0000259" key="3">
    <source>
        <dbReference type="PROSITE" id="PS51371"/>
    </source>
</evidence>
<dbReference type="Gene3D" id="3.10.580.10">
    <property type="entry name" value="CBS-domain"/>
    <property type="match status" value="2"/>
</dbReference>
<accession>A0A832A0U1</accession>
<reference evidence="4" key="1">
    <citation type="journal article" date="2020" name="mSystems">
        <title>Genome- and Community-Level Interaction Insights into Carbon Utilization and Element Cycling Functions of Hydrothermarchaeota in Hydrothermal Sediment.</title>
        <authorList>
            <person name="Zhou Z."/>
            <person name="Liu Y."/>
            <person name="Xu W."/>
            <person name="Pan J."/>
            <person name="Luo Z.H."/>
            <person name="Li M."/>
        </authorList>
    </citation>
    <scope>NUCLEOTIDE SEQUENCE [LARGE SCALE GENOMIC DNA]</scope>
    <source>
        <strain evidence="4">SpSt-456</strain>
    </source>
</reference>
<keyword evidence="1" id="KW-0677">Repeat</keyword>
<feature type="domain" description="CBS" evidence="3">
    <location>
        <begin position="19"/>
        <end position="75"/>
    </location>
</feature>
<dbReference type="InterPro" id="IPR051462">
    <property type="entry name" value="CBS_domain-containing"/>
</dbReference>
<sequence length="298" mass="32851">MRSEASKDTLSRLRVAQAMRRQVIQRPERASIASAVNALIKYKVSATLVTDSEGKPVGVVSKTDIMGAYYAGVPVDAPLEQIMNGPPLFCRPDTSLSRALEIMRTKAVYRLFVREDENGPVEGLLAYPDIVGLLYRICRNCEISLHRRRGQHSSDGVARYRVWEVMTPDVQALNEEAPLYTVMETLSAYRFGALLVVDGVGVPRGVVSKTDLALAYRRGTAPNVPARQVMTPSVCSCPAQAPLEDAIRRMIFSDVHRLFVHDQDPERIVGVLSLSDAARVRSGSCHACVSSRIRLEAL</sequence>
<feature type="domain" description="CBS" evidence="3">
    <location>
        <begin position="166"/>
        <end position="222"/>
    </location>
</feature>
<dbReference type="Pfam" id="PF00571">
    <property type="entry name" value="CBS"/>
    <property type="match status" value="4"/>
</dbReference>
<protein>
    <submittedName>
        <fullName evidence="4">CBS domain-containing protein</fullName>
    </submittedName>
</protein>
<evidence type="ECO:0000256" key="1">
    <source>
        <dbReference type="ARBA" id="ARBA00022737"/>
    </source>
</evidence>
<feature type="domain" description="CBS" evidence="3">
    <location>
        <begin position="83"/>
        <end position="143"/>
    </location>
</feature>
<dbReference type="PANTHER" id="PTHR48108:SF26">
    <property type="entry name" value="CBS DOMAIN-CONTAINING PROTEIN DDB_G0289609"/>
    <property type="match status" value="1"/>
</dbReference>
<feature type="domain" description="CBS" evidence="3">
    <location>
        <begin position="230"/>
        <end position="288"/>
    </location>
</feature>
<dbReference type="PROSITE" id="PS51371">
    <property type="entry name" value="CBS"/>
    <property type="match status" value="4"/>
</dbReference>
<organism evidence="4">
    <name type="scientific">Desulfacinum infernum</name>
    <dbReference type="NCBI Taxonomy" id="35837"/>
    <lineage>
        <taxon>Bacteria</taxon>
        <taxon>Pseudomonadati</taxon>
        <taxon>Thermodesulfobacteriota</taxon>
        <taxon>Syntrophobacteria</taxon>
        <taxon>Syntrophobacterales</taxon>
        <taxon>Syntrophobacteraceae</taxon>
        <taxon>Desulfacinum</taxon>
    </lineage>
</organism>
<comment type="caution">
    <text evidence="4">The sequence shown here is derived from an EMBL/GenBank/DDBJ whole genome shotgun (WGS) entry which is preliminary data.</text>
</comment>
<gene>
    <name evidence="4" type="ORF">ENS06_00345</name>
</gene>
<dbReference type="SMART" id="SM00116">
    <property type="entry name" value="CBS"/>
    <property type="match status" value="4"/>
</dbReference>